<feature type="domain" description="Cupin type-1" evidence="1">
    <location>
        <begin position="2"/>
        <end position="109"/>
    </location>
</feature>
<keyword evidence="3" id="KW-1185">Reference proteome</keyword>
<evidence type="ECO:0000313" key="3">
    <source>
        <dbReference type="Proteomes" id="UP001163823"/>
    </source>
</evidence>
<gene>
    <name evidence="2" type="ORF">O6P43_007005</name>
</gene>
<comment type="caution">
    <text evidence="2">The sequence shown here is derived from an EMBL/GenBank/DDBJ whole genome shotgun (WGS) entry which is preliminary data.</text>
</comment>
<dbReference type="Pfam" id="PF00190">
    <property type="entry name" value="Cupin_1"/>
    <property type="match status" value="1"/>
</dbReference>
<dbReference type="AlphaFoldDB" id="A0AAD7VJ18"/>
<dbReference type="SMART" id="SM00835">
    <property type="entry name" value="Cupin_1"/>
    <property type="match status" value="1"/>
</dbReference>
<dbReference type="SUPFAM" id="SSF51182">
    <property type="entry name" value="RmlC-like cupins"/>
    <property type="match status" value="1"/>
</dbReference>
<dbReference type="EMBL" id="JARAOO010000003">
    <property type="protein sequence ID" value="KAJ7977364.1"/>
    <property type="molecule type" value="Genomic_DNA"/>
</dbReference>
<evidence type="ECO:0000313" key="2">
    <source>
        <dbReference type="EMBL" id="KAJ7977364.1"/>
    </source>
</evidence>
<dbReference type="InterPro" id="IPR011051">
    <property type="entry name" value="RmlC_Cupin_sf"/>
</dbReference>
<dbReference type="Proteomes" id="UP001163823">
    <property type="component" value="Chromosome 3"/>
</dbReference>
<reference evidence="2" key="1">
    <citation type="journal article" date="2023" name="Science">
        <title>Elucidation of the pathway for biosynthesis of saponin adjuvants from the soapbark tree.</title>
        <authorList>
            <person name="Reed J."/>
            <person name="Orme A."/>
            <person name="El-Demerdash A."/>
            <person name="Owen C."/>
            <person name="Martin L.B.B."/>
            <person name="Misra R.C."/>
            <person name="Kikuchi S."/>
            <person name="Rejzek M."/>
            <person name="Martin A.C."/>
            <person name="Harkess A."/>
            <person name="Leebens-Mack J."/>
            <person name="Louveau T."/>
            <person name="Stephenson M.J."/>
            <person name="Osbourn A."/>
        </authorList>
    </citation>
    <scope>NUCLEOTIDE SEQUENCE</scope>
    <source>
        <strain evidence="2">S10</strain>
    </source>
</reference>
<proteinExistence type="predicted"/>
<dbReference type="InterPro" id="IPR014710">
    <property type="entry name" value="RmlC-like_jellyroll"/>
</dbReference>
<organism evidence="2 3">
    <name type="scientific">Quillaja saponaria</name>
    <name type="common">Soap bark tree</name>
    <dbReference type="NCBI Taxonomy" id="32244"/>
    <lineage>
        <taxon>Eukaryota</taxon>
        <taxon>Viridiplantae</taxon>
        <taxon>Streptophyta</taxon>
        <taxon>Embryophyta</taxon>
        <taxon>Tracheophyta</taxon>
        <taxon>Spermatophyta</taxon>
        <taxon>Magnoliopsida</taxon>
        <taxon>eudicotyledons</taxon>
        <taxon>Gunneridae</taxon>
        <taxon>Pentapetalae</taxon>
        <taxon>rosids</taxon>
        <taxon>fabids</taxon>
        <taxon>Fabales</taxon>
        <taxon>Quillajaceae</taxon>
        <taxon>Quillaja</taxon>
    </lineage>
</organism>
<evidence type="ECO:0000259" key="1">
    <source>
        <dbReference type="SMART" id="SM00835"/>
    </source>
</evidence>
<dbReference type="PANTHER" id="PTHR31189:SF13">
    <property type="entry name" value="CUPINCIN"/>
    <property type="match status" value="1"/>
</dbReference>
<accession>A0AAD7VJ18</accession>
<dbReference type="PANTHER" id="PTHR31189">
    <property type="entry name" value="OS03G0336100 PROTEIN-RELATED"/>
    <property type="match status" value="1"/>
</dbReference>
<sequence length="133" mass="14314">MHTPFYNSKSTKIAFVADGIGHLEMACPHLSSSSGSSGRGRSTTSTKFRKVGAFLSPGVVFVVPAGHPFVTFAESNLQILCFDVNAFGNNRFTLTGISEAFALQNAVKHKCVLKGMQRHRPLLADPSLSEDSK</sequence>
<dbReference type="Gene3D" id="2.60.120.10">
    <property type="entry name" value="Jelly Rolls"/>
    <property type="match status" value="1"/>
</dbReference>
<dbReference type="KEGG" id="qsa:O6P43_007005"/>
<protein>
    <submittedName>
        <fullName evidence="2">Vicilin</fullName>
    </submittedName>
</protein>
<dbReference type="InterPro" id="IPR006045">
    <property type="entry name" value="Cupin_1"/>
</dbReference>
<name>A0AAD7VJ18_QUISA</name>
<dbReference type="InterPro" id="IPR050253">
    <property type="entry name" value="Seed_Storage-Functional"/>
</dbReference>